<dbReference type="AlphaFoldDB" id="A0A4Y9YL03"/>
<evidence type="ECO:0000256" key="1">
    <source>
        <dbReference type="SAM" id="MobiDB-lite"/>
    </source>
</evidence>
<organism evidence="2 3">
    <name type="scientific">Dentipellis fragilis</name>
    <dbReference type="NCBI Taxonomy" id="205917"/>
    <lineage>
        <taxon>Eukaryota</taxon>
        <taxon>Fungi</taxon>
        <taxon>Dikarya</taxon>
        <taxon>Basidiomycota</taxon>
        <taxon>Agaricomycotina</taxon>
        <taxon>Agaricomycetes</taxon>
        <taxon>Russulales</taxon>
        <taxon>Hericiaceae</taxon>
        <taxon>Dentipellis</taxon>
    </lineage>
</organism>
<evidence type="ECO:0000313" key="3">
    <source>
        <dbReference type="Proteomes" id="UP000298327"/>
    </source>
</evidence>
<evidence type="ECO:0000313" key="2">
    <source>
        <dbReference type="EMBL" id="TFY63095.1"/>
    </source>
</evidence>
<feature type="compositionally biased region" description="Acidic residues" evidence="1">
    <location>
        <begin position="26"/>
        <end position="36"/>
    </location>
</feature>
<feature type="region of interest" description="Disordered" evidence="1">
    <location>
        <begin position="1"/>
        <end position="85"/>
    </location>
</feature>
<name>A0A4Y9YL03_9AGAM</name>
<protein>
    <submittedName>
        <fullName evidence="2">Uncharacterized protein</fullName>
    </submittedName>
</protein>
<comment type="caution">
    <text evidence="2">The sequence shown here is derived from an EMBL/GenBank/DDBJ whole genome shotgun (WGS) entry which is preliminary data.</text>
</comment>
<keyword evidence="3" id="KW-1185">Reference proteome</keyword>
<dbReference type="EMBL" id="SEOQ01000433">
    <property type="protein sequence ID" value="TFY63095.1"/>
    <property type="molecule type" value="Genomic_DNA"/>
</dbReference>
<dbReference type="Proteomes" id="UP000298327">
    <property type="component" value="Unassembled WGS sequence"/>
</dbReference>
<reference evidence="2 3" key="1">
    <citation type="submission" date="2019-02" db="EMBL/GenBank/DDBJ databases">
        <title>Genome sequencing of the rare red list fungi Dentipellis fragilis.</title>
        <authorList>
            <person name="Buettner E."/>
            <person name="Kellner H."/>
        </authorList>
    </citation>
    <scope>NUCLEOTIDE SEQUENCE [LARGE SCALE GENOMIC DNA]</scope>
    <source>
        <strain evidence="2 3">DSM 105465</strain>
    </source>
</reference>
<feature type="compositionally biased region" description="Polar residues" evidence="1">
    <location>
        <begin position="54"/>
        <end position="65"/>
    </location>
</feature>
<accession>A0A4Y9YL03</accession>
<proteinExistence type="predicted"/>
<feature type="compositionally biased region" description="Basic residues" evidence="1">
    <location>
        <begin position="69"/>
        <end position="85"/>
    </location>
</feature>
<sequence>MSDVQRRGGALWGSRQFGPDSTEPFDAAEPEPEPEPEPPRGFQPQPEAGVLASEQRSSHAASQPERTPKPKIKPNRNRKNIRLEA</sequence>
<gene>
    <name evidence="2" type="ORF">EVG20_g6459</name>
</gene>